<dbReference type="CDD" id="cd19177">
    <property type="entry name" value="SET_SETD4"/>
    <property type="match status" value="1"/>
</dbReference>
<accession>A0A1G4JGG2</accession>
<dbReference type="InterPro" id="IPR016852">
    <property type="entry name" value="SET_MeTrfase"/>
</dbReference>
<dbReference type="PANTHER" id="PTHR13271">
    <property type="entry name" value="UNCHARACTERIZED PUTATIVE METHYLTRANSFERASE"/>
    <property type="match status" value="1"/>
</dbReference>
<keyword evidence="3" id="KW-0949">S-adenosyl-L-methionine</keyword>
<sequence>MSPFEPGGQHQSNWNVKLQNLEKWLKTNGDFTLSDRVILQDTQKSGRGLYLKTGKISRNEVLMTIPSECQLNFHTAVYHISQFNPKLSFDGVTCQDSTIAPSDEVDPRFQMYEILSNELVHSLSSFQLLCVYILFEWKILPHWNTAQSFWKPFFDVFPTLNELEAIPALWMLGTEETNQPLFECLPMASRVHAERIAAQVRNDWSVIEPIVKQWCNAFEDSNVSLTLATLYMHFLHIYFVVNSRCLYIQIPLKDSIHDNFTLVPYVDFLNHNADSEIYCSPQINRMKKGKYGLGAFSIVGGSHQYSQPGEEILLSYGAHSNDFLLNEYGFVLAENKWNYIDVSAHCESIIKELPIQDFLRKHDFWGEYTISGSDISYRLLVAIAAKVCPDLKKVEKFMLGYLTEASFDPAMKILLKSFMLDLAQQIKARIETIKKMANVDQLCANNILNIYQGYQMILQRHMAEMT</sequence>
<evidence type="ECO:0000256" key="1">
    <source>
        <dbReference type="ARBA" id="ARBA00022603"/>
    </source>
</evidence>
<keyword evidence="6" id="KW-1185">Reference proteome</keyword>
<keyword evidence="1" id="KW-0489">Methyltransferase</keyword>
<dbReference type="InterPro" id="IPR050600">
    <property type="entry name" value="SETD3_SETD6_MTase"/>
</dbReference>
<protein>
    <submittedName>
        <fullName evidence="5">LAME_0E03466g1_1</fullName>
    </submittedName>
</protein>
<dbReference type="InterPro" id="IPR044429">
    <property type="entry name" value="SETD4_SET"/>
</dbReference>
<dbReference type="InterPro" id="IPR001214">
    <property type="entry name" value="SET_dom"/>
</dbReference>
<dbReference type="OrthoDB" id="341421at2759"/>
<feature type="domain" description="SET" evidence="4">
    <location>
        <begin position="35"/>
        <end position="317"/>
    </location>
</feature>
<dbReference type="PIRSF" id="PIRSF027158">
    <property type="entry name" value="Lys_MTase_YDR198C_prd"/>
    <property type="match status" value="1"/>
</dbReference>
<dbReference type="EMBL" id="LT598481">
    <property type="protein sequence ID" value="SCU89426.1"/>
    <property type="molecule type" value="Genomic_DNA"/>
</dbReference>
<reference evidence="6" key="1">
    <citation type="submission" date="2016-03" db="EMBL/GenBank/DDBJ databases">
        <authorList>
            <person name="Devillers Hugo."/>
        </authorList>
    </citation>
    <scope>NUCLEOTIDE SEQUENCE [LARGE SCALE GENOMIC DNA]</scope>
</reference>
<gene>
    <name evidence="5" type="ORF">LAME_0E03466G</name>
</gene>
<name>A0A1G4JGG2_9SACH</name>
<dbReference type="AlphaFoldDB" id="A0A1G4JGG2"/>
<evidence type="ECO:0000313" key="6">
    <source>
        <dbReference type="Proteomes" id="UP000191144"/>
    </source>
</evidence>
<dbReference type="GO" id="GO:0032259">
    <property type="term" value="P:methylation"/>
    <property type="evidence" value="ECO:0007669"/>
    <property type="project" value="UniProtKB-KW"/>
</dbReference>
<dbReference type="InterPro" id="IPR046341">
    <property type="entry name" value="SET_dom_sf"/>
</dbReference>
<keyword evidence="2" id="KW-0808">Transferase</keyword>
<evidence type="ECO:0000313" key="5">
    <source>
        <dbReference type="EMBL" id="SCU89426.1"/>
    </source>
</evidence>
<dbReference type="PROSITE" id="PS50280">
    <property type="entry name" value="SET"/>
    <property type="match status" value="1"/>
</dbReference>
<organism evidence="5 6">
    <name type="scientific">Lachancea meyersii CBS 8951</name>
    <dbReference type="NCBI Taxonomy" id="1266667"/>
    <lineage>
        <taxon>Eukaryota</taxon>
        <taxon>Fungi</taxon>
        <taxon>Dikarya</taxon>
        <taxon>Ascomycota</taxon>
        <taxon>Saccharomycotina</taxon>
        <taxon>Saccharomycetes</taxon>
        <taxon>Saccharomycetales</taxon>
        <taxon>Saccharomycetaceae</taxon>
        <taxon>Lachancea</taxon>
    </lineage>
</organism>
<dbReference type="SUPFAM" id="SSF82199">
    <property type="entry name" value="SET domain"/>
    <property type="match status" value="1"/>
</dbReference>
<evidence type="ECO:0000259" key="4">
    <source>
        <dbReference type="PROSITE" id="PS50280"/>
    </source>
</evidence>
<evidence type="ECO:0000256" key="3">
    <source>
        <dbReference type="ARBA" id="ARBA00022691"/>
    </source>
</evidence>
<dbReference type="Gene3D" id="3.90.1410.10">
    <property type="entry name" value="set domain protein methyltransferase, domain 1"/>
    <property type="match status" value="1"/>
</dbReference>
<dbReference type="PANTHER" id="PTHR13271:SF47">
    <property type="entry name" value="ACTIN-HISTIDINE N-METHYLTRANSFERASE"/>
    <property type="match status" value="1"/>
</dbReference>
<dbReference type="GO" id="GO:0016279">
    <property type="term" value="F:protein-lysine N-methyltransferase activity"/>
    <property type="evidence" value="ECO:0007669"/>
    <property type="project" value="InterPro"/>
</dbReference>
<dbReference type="Proteomes" id="UP000191144">
    <property type="component" value="Chromosome E"/>
</dbReference>
<proteinExistence type="predicted"/>
<evidence type="ECO:0000256" key="2">
    <source>
        <dbReference type="ARBA" id="ARBA00022679"/>
    </source>
</evidence>